<evidence type="ECO:0000313" key="4">
    <source>
        <dbReference type="EMBL" id="KAG2928372.1"/>
    </source>
</evidence>
<evidence type="ECO:0000313" key="6">
    <source>
        <dbReference type="EMBL" id="KAG3217266.1"/>
    </source>
</evidence>
<sequence>MLHDGYHFVTRLTNKQTGVMYYGCKFFRQGCVARLIASGESVRTVNTHTCEVPLPAKVVDVRCEVREKLQRAALKSPSLSPGLVWEHAYAEVRDDYESDTLNPIPKRQGSNIVKNTRAATGT</sequence>
<dbReference type="AlphaFoldDB" id="A0A329SHL5"/>
<dbReference type="OrthoDB" id="10270322at2759"/>
<evidence type="ECO:0008006" key="9">
    <source>
        <dbReference type="Google" id="ProtNLM"/>
    </source>
</evidence>
<evidence type="ECO:0000313" key="2">
    <source>
        <dbReference type="EMBL" id="KAG2853458.1"/>
    </source>
</evidence>
<reference evidence="7 8" key="1">
    <citation type="submission" date="2018-01" db="EMBL/GenBank/DDBJ databases">
        <title>Draft genome of the strawberry crown rot pathogen Phytophthora cactorum.</title>
        <authorList>
            <person name="Armitage A.D."/>
            <person name="Lysoe E."/>
            <person name="Nellist C.F."/>
            <person name="Harrison R.J."/>
            <person name="Brurberg M.B."/>
        </authorList>
    </citation>
    <scope>NUCLEOTIDE SEQUENCE [LARGE SCALE GENOMIC DNA]</scope>
    <source>
        <strain evidence="7 8">10300</strain>
    </source>
</reference>
<feature type="region of interest" description="Disordered" evidence="1">
    <location>
        <begin position="100"/>
        <end position="122"/>
    </location>
</feature>
<gene>
    <name evidence="7" type="ORF">PC110_g8091</name>
    <name evidence="2" type="ORF">PC113_g14152</name>
    <name evidence="3" type="ORF">PC115_g12905</name>
    <name evidence="4" type="ORF">PC117_g14332</name>
    <name evidence="5" type="ORF">PC118_g13480</name>
    <name evidence="6" type="ORF">PC129_g11901</name>
</gene>
<comment type="caution">
    <text evidence="7">The sequence shown here is derived from an EMBL/GenBank/DDBJ whole genome shotgun (WGS) entry which is preliminary data.</text>
</comment>
<dbReference type="Proteomes" id="UP000697107">
    <property type="component" value="Unassembled WGS sequence"/>
</dbReference>
<dbReference type="EMBL" id="RCML01000465">
    <property type="protein sequence ID" value="KAG2976303.1"/>
    <property type="molecule type" value="Genomic_DNA"/>
</dbReference>
<dbReference type="Proteomes" id="UP000736787">
    <property type="component" value="Unassembled WGS sequence"/>
</dbReference>
<protein>
    <recommendedName>
        <fullName evidence="9">FLYWCH-type domain-containing protein</fullName>
    </recommendedName>
</protein>
<dbReference type="EMBL" id="RCMV01000433">
    <property type="protein sequence ID" value="KAG3217266.1"/>
    <property type="molecule type" value="Genomic_DNA"/>
</dbReference>
<dbReference type="Gene3D" id="2.20.25.240">
    <property type="match status" value="1"/>
</dbReference>
<dbReference type="Proteomes" id="UP000774804">
    <property type="component" value="Unassembled WGS sequence"/>
</dbReference>
<organism evidence="7 8">
    <name type="scientific">Phytophthora cactorum</name>
    <dbReference type="NCBI Taxonomy" id="29920"/>
    <lineage>
        <taxon>Eukaryota</taxon>
        <taxon>Sar</taxon>
        <taxon>Stramenopiles</taxon>
        <taxon>Oomycota</taxon>
        <taxon>Peronosporomycetes</taxon>
        <taxon>Peronosporales</taxon>
        <taxon>Peronosporaceae</taxon>
        <taxon>Phytophthora</taxon>
    </lineage>
</organism>
<name>A0A329SHL5_9STRA</name>
<keyword evidence="8" id="KW-1185">Reference proteome</keyword>
<dbReference type="EMBL" id="MJFZ01000163">
    <property type="protein sequence ID" value="RAW35606.1"/>
    <property type="molecule type" value="Genomic_DNA"/>
</dbReference>
<dbReference type="Proteomes" id="UP000251314">
    <property type="component" value="Unassembled WGS sequence"/>
</dbReference>
<dbReference type="EMBL" id="RCMI01000446">
    <property type="protein sequence ID" value="KAG2910373.1"/>
    <property type="molecule type" value="Genomic_DNA"/>
</dbReference>
<accession>A0A329SHL5</accession>
<feature type="compositionally biased region" description="Polar residues" evidence="1">
    <location>
        <begin position="108"/>
        <end position="122"/>
    </location>
</feature>
<evidence type="ECO:0000313" key="7">
    <source>
        <dbReference type="EMBL" id="RAW35606.1"/>
    </source>
</evidence>
<proteinExistence type="predicted"/>
<dbReference type="Proteomes" id="UP000735874">
    <property type="component" value="Unassembled WGS sequence"/>
</dbReference>
<reference evidence="2" key="2">
    <citation type="submission" date="2018-10" db="EMBL/GenBank/DDBJ databases">
        <title>Effector identification in a new, highly contiguous assembly of the strawberry crown rot pathogen Phytophthora cactorum.</title>
        <authorList>
            <person name="Armitage A.D."/>
            <person name="Nellist C.F."/>
            <person name="Bates H."/>
            <person name="Vickerstaff R.J."/>
            <person name="Harrison R.J."/>
        </authorList>
    </citation>
    <scope>NUCLEOTIDE SEQUENCE</scope>
    <source>
        <strain evidence="2">15-7</strain>
        <strain evidence="3">4032</strain>
        <strain evidence="4">4040</strain>
        <strain evidence="5">P415</strain>
        <strain evidence="6">P421</strain>
    </source>
</reference>
<dbReference type="VEuPathDB" id="FungiDB:PC110_g8091"/>
<evidence type="ECO:0000256" key="1">
    <source>
        <dbReference type="SAM" id="MobiDB-lite"/>
    </source>
</evidence>
<dbReference type="EMBL" id="RCMK01000445">
    <property type="protein sequence ID" value="KAG2928372.1"/>
    <property type="molecule type" value="Genomic_DNA"/>
</dbReference>
<evidence type="ECO:0000313" key="5">
    <source>
        <dbReference type="EMBL" id="KAG2976303.1"/>
    </source>
</evidence>
<dbReference type="Proteomes" id="UP000760860">
    <property type="component" value="Unassembled WGS sequence"/>
</dbReference>
<dbReference type="EMBL" id="RCMG01000480">
    <property type="protein sequence ID" value="KAG2853458.1"/>
    <property type="molecule type" value="Genomic_DNA"/>
</dbReference>
<evidence type="ECO:0000313" key="3">
    <source>
        <dbReference type="EMBL" id="KAG2910373.1"/>
    </source>
</evidence>
<evidence type="ECO:0000313" key="8">
    <source>
        <dbReference type="Proteomes" id="UP000251314"/>
    </source>
</evidence>